<comment type="caution">
    <text evidence="2">The sequence shown here is derived from an EMBL/GenBank/DDBJ whole genome shotgun (WGS) entry which is preliminary data.</text>
</comment>
<feature type="domain" description="Immunoglobulin V-set" evidence="1">
    <location>
        <begin position="35"/>
        <end position="99"/>
    </location>
</feature>
<feature type="non-terminal residue" evidence="2">
    <location>
        <position position="1"/>
    </location>
</feature>
<dbReference type="Gene3D" id="2.60.40.10">
    <property type="entry name" value="Immunoglobulins"/>
    <property type="match status" value="1"/>
</dbReference>
<sequence length="113" mass="12746">FCAVSFSWPSHFIQLGFLSPLCSDQLEDLSLWSSSNTSSQEQIDIVFWECGPNTTLKYVPHKDTVTVFTHKGRVEFNKETFSLELKNLQKSDSGLYRGKISAGTEVIVEHTLS</sequence>
<reference evidence="2 3" key="1">
    <citation type="submission" date="2020-10" db="EMBL/GenBank/DDBJ databases">
        <title>Chromosome-scale genome assembly of the Allis shad, Alosa alosa.</title>
        <authorList>
            <person name="Margot Z."/>
            <person name="Christophe K."/>
            <person name="Cabau C."/>
            <person name="Louis A."/>
            <person name="Berthelot C."/>
            <person name="Parey E."/>
            <person name="Roest Crollius H."/>
            <person name="Montfort J."/>
            <person name="Robinson-Rechavi M."/>
            <person name="Bucao C."/>
            <person name="Bouchez O."/>
            <person name="Gislard M."/>
            <person name="Lluch J."/>
            <person name="Milhes M."/>
            <person name="Lampietro C."/>
            <person name="Lopez Roques C."/>
            <person name="Donnadieu C."/>
            <person name="Braasch I."/>
            <person name="Desvignes T."/>
            <person name="Postlethwait J."/>
            <person name="Bobe J."/>
            <person name="Guiguen Y."/>
        </authorList>
    </citation>
    <scope>NUCLEOTIDE SEQUENCE [LARGE SCALE GENOMIC DNA]</scope>
    <source>
        <strain evidence="2">M-15738</strain>
        <tissue evidence="2">Blood</tissue>
    </source>
</reference>
<organism evidence="2 3">
    <name type="scientific">Alosa alosa</name>
    <name type="common">allis shad</name>
    <dbReference type="NCBI Taxonomy" id="278164"/>
    <lineage>
        <taxon>Eukaryota</taxon>
        <taxon>Metazoa</taxon>
        <taxon>Chordata</taxon>
        <taxon>Craniata</taxon>
        <taxon>Vertebrata</taxon>
        <taxon>Euteleostomi</taxon>
        <taxon>Actinopterygii</taxon>
        <taxon>Neopterygii</taxon>
        <taxon>Teleostei</taxon>
        <taxon>Clupei</taxon>
        <taxon>Clupeiformes</taxon>
        <taxon>Clupeoidei</taxon>
        <taxon>Clupeidae</taxon>
        <taxon>Alosa</taxon>
    </lineage>
</organism>
<keyword evidence="3" id="KW-1185">Reference proteome</keyword>
<dbReference type="EMBL" id="JADWDJ010000001">
    <property type="protein sequence ID" value="KAG5286283.1"/>
    <property type="molecule type" value="Genomic_DNA"/>
</dbReference>
<dbReference type="InterPro" id="IPR013106">
    <property type="entry name" value="Ig_V-set"/>
</dbReference>
<dbReference type="Pfam" id="PF07686">
    <property type="entry name" value="V-set"/>
    <property type="match status" value="1"/>
</dbReference>
<feature type="non-terminal residue" evidence="2">
    <location>
        <position position="113"/>
    </location>
</feature>
<evidence type="ECO:0000313" key="2">
    <source>
        <dbReference type="EMBL" id="KAG5286283.1"/>
    </source>
</evidence>
<dbReference type="InterPro" id="IPR013783">
    <property type="entry name" value="Ig-like_fold"/>
</dbReference>
<dbReference type="SUPFAM" id="SSF48726">
    <property type="entry name" value="Immunoglobulin"/>
    <property type="match status" value="1"/>
</dbReference>
<accession>A0AAV6HG06</accession>
<dbReference type="InterPro" id="IPR036179">
    <property type="entry name" value="Ig-like_dom_sf"/>
</dbReference>
<proteinExistence type="predicted"/>
<dbReference type="Proteomes" id="UP000823561">
    <property type="component" value="Chromosome 1"/>
</dbReference>
<dbReference type="AlphaFoldDB" id="A0AAV6HG06"/>
<evidence type="ECO:0000259" key="1">
    <source>
        <dbReference type="Pfam" id="PF07686"/>
    </source>
</evidence>
<name>A0AAV6HG06_9TELE</name>
<evidence type="ECO:0000313" key="3">
    <source>
        <dbReference type="Proteomes" id="UP000823561"/>
    </source>
</evidence>
<protein>
    <recommendedName>
        <fullName evidence="1">Immunoglobulin V-set domain-containing protein</fullName>
    </recommendedName>
</protein>
<gene>
    <name evidence="2" type="ORF">AALO_G00013130</name>
</gene>